<keyword evidence="1" id="KW-0812">Transmembrane</keyword>
<evidence type="ECO:0000313" key="2">
    <source>
        <dbReference type="EMBL" id="TXB67786.1"/>
    </source>
</evidence>
<dbReference type="Proteomes" id="UP000321562">
    <property type="component" value="Unassembled WGS sequence"/>
</dbReference>
<dbReference type="GO" id="GO:0005886">
    <property type="term" value="C:plasma membrane"/>
    <property type="evidence" value="ECO:0007669"/>
    <property type="project" value="TreeGrafter"/>
</dbReference>
<gene>
    <name evidence="2" type="ORF">FQV27_14395</name>
</gene>
<sequence>MRLIYLTIGWIAVGCAVVGAVLPIVPTVPFLLVALWAFSRSSERLRQRLLADPTFGPDIRHWQERGAIRRPAKVMAIVAMAGSVAIGLLMHLPALAITAQAIVLSAVSLFIVTRPET</sequence>
<evidence type="ECO:0000313" key="3">
    <source>
        <dbReference type="Proteomes" id="UP000321562"/>
    </source>
</evidence>
<dbReference type="InterPro" id="IPR007401">
    <property type="entry name" value="DUF454"/>
</dbReference>
<organism evidence="2 3">
    <name type="scientific">Paracoccus aurantiacus</name>
    <dbReference type="NCBI Taxonomy" id="2599412"/>
    <lineage>
        <taxon>Bacteria</taxon>
        <taxon>Pseudomonadati</taxon>
        <taxon>Pseudomonadota</taxon>
        <taxon>Alphaproteobacteria</taxon>
        <taxon>Rhodobacterales</taxon>
        <taxon>Paracoccaceae</taxon>
        <taxon>Paracoccus</taxon>
    </lineage>
</organism>
<dbReference type="PROSITE" id="PS51257">
    <property type="entry name" value="PROKAR_LIPOPROTEIN"/>
    <property type="match status" value="1"/>
</dbReference>
<dbReference type="Pfam" id="PF04304">
    <property type="entry name" value="DUF454"/>
    <property type="match status" value="1"/>
</dbReference>
<comment type="caution">
    <text evidence="2">The sequence shown here is derived from an EMBL/GenBank/DDBJ whole genome shotgun (WGS) entry which is preliminary data.</text>
</comment>
<protein>
    <submittedName>
        <fullName evidence="2">DUF454 domain-containing protein</fullName>
    </submittedName>
</protein>
<dbReference type="PANTHER" id="PTHR35813:SF1">
    <property type="entry name" value="INNER MEMBRANE PROTEIN YBAN"/>
    <property type="match status" value="1"/>
</dbReference>
<accession>A0A5C6RYU4</accession>
<dbReference type="AlphaFoldDB" id="A0A5C6RYU4"/>
<feature type="transmembrane region" description="Helical" evidence="1">
    <location>
        <begin position="72"/>
        <end position="89"/>
    </location>
</feature>
<dbReference type="PANTHER" id="PTHR35813">
    <property type="entry name" value="INNER MEMBRANE PROTEIN YBAN"/>
    <property type="match status" value="1"/>
</dbReference>
<dbReference type="OrthoDB" id="9816293at2"/>
<dbReference type="PIRSF" id="PIRSF016789">
    <property type="entry name" value="DUF454"/>
    <property type="match status" value="1"/>
</dbReference>
<keyword evidence="1" id="KW-1133">Transmembrane helix</keyword>
<feature type="transmembrane region" description="Helical" evidence="1">
    <location>
        <begin position="6"/>
        <end position="38"/>
    </location>
</feature>
<evidence type="ECO:0000256" key="1">
    <source>
        <dbReference type="SAM" id="Phobius"/>
    </source>
</evidence>
<keyword evidence="1" id="KW-0472">Membrane</keyword>
<dbReference type="RefSeq" id="WP_147099794.1">
    <property type="nucleotide sequence ID" value="NZ_JBHUFH010000001.1"/>
</dbReference>
<proteinExistence type="predicted"/>
<reference evidence="2 3" key="1">
    <citation type="submission" date="2019-08" db="EMBL/GenBank/DDBJ databases">
        <authorList>
            <person name="Ye J."/>
        </authorList>
    </citation>
    <scope>NUCLEOTIDE SEQUENCE [LARGE SCALE GENOMIC DNA]</scope>
    <source>
        <strain evidence="2 3">TK008</strain>
    </source>
</reference>
<name>A0A5C6RYU4_9RHOB</name>
<dbReference type="EMBL" id="VOPL01000006">
    <property type="protein sequence ID" value="TXB67786.1"/>
    <property type="molecule type" value="Genomic_DNA"/>
</dbReference>
<keyword evidence="3" id="KW-1185">Reference proteome</keyword>